<accession>A0A7Z0GK31</accession>
<evidence type="ECO:0000259" key="2">
    <source>
        <dbReference type="Pfam" id="PF01425"/>
    </source>
</evidence>
<dbReference type="EMBL" id="JACCFY010000001">
    <property type="protein sequence ID" value="NYJ77425.1"/>
    <property type="molecule type" value="Genomic_DNA"/>
</dbReference>
<dbReference type="InterPro" id="IPR023631">
    <property type="entry name" value="Amidase_dom"/>
</dbReference>
<evidence type="ECO:0000256" key="1">
    <source>
        <dbReference type="SAM" id="MobiDB-lite"/>
    </source>
</evidence>
<dbReference type="PANTHER" id="PTHR11895:SF76">
    <property type="entry name" value="INDOLEACETAMIDE HYDROLASE"/>
    <property type="match status" value="1"/>
</dbReference>
<proteinExistence type="predicted"/>
<dbReference type="InterPro" id="IPR020556">
    <property type="entry name" value="Amidase_CS"/>
</dbReference>
<dbReference type="Proteomes" id="UP000535437">
    <property type="component" value="Unassembled WGS sequence"/>
</dbReference>
<evidence type="ECO:0000313" key="3">
    <source>
        <dbReference type="EMBL" id="NYJ77425.1"/>
    </source>
</evidence>
<dbReference type="EC" id="3.5.1.4" evidence="3"/>
<comment type="caution">
    <text evidence="3">The sequence shown here is derived from an EMBL/GenBank/DDBJ whole genome shotgun (WGS) entry which is preliminary data.</text>
</comment>
<dbReference type="AlphaFoldDB" id="A0A7Z0GK31"/>
<dbReference type="PROSITE" id="PS00571">
    <property type="entry name" value="AMIDASES"/>
    <property type="match status" value="1"/>
</dbReference>
<dbReference type="RefSeq" id="WP_179540911.1">
    <property type="nucleotide sequence ID" value="NZ_BAAALL010000004.1"/>
</dbReference>
<dbReference type="InterPro" id="IPR000120">
    <property type="entry name" value="Amidase"/>
</dbReference>
<dbReference type="Pfam" id="PF01425">
    <property type="entry name" value="Amidase"/>
    <property type="match status" value="1"/>
</dbReference>
<dbReference type="PANTHER" id="PTHR11895">
    <property type="entry name" value="TRANSAMIDASE"/>
    <property type="match status" value="1"/>
</dbReference>
<evidence type="ECO:0000313" key="4">
    <source>
        <dbReference type="Proteomes" id="UP000535437"/>
    </source>
</evidence>
<dbReference type="Gene3D" id="3.90.1300.10">
    <property type="entry name" value="Amidase signature (AS) domain"/>
    <property type="match status" value="1"/>
</dbReference>
<gene>
    <name evidence="3" type="ORF">HNR09_000836</name>
</gene>
<feature type="region of interest" description="Disordered" evidence="1">
    <location>
        <begin position="58"/>
        <end position="77"/>
    </location>
</feature>
<feature type="domain" description="Amidase" evidence="2">
    <location>
        <begin position="25"/>
        <end position="454"/>
    </location>
</feature>
<dbReference type="SUPFAM" id="SSF75304">
    <property type="entry name" value="Amidase signature (AS) enzymes"/>
    <property type="match status" value="1"/>
</dbReference>
<dbReference type="GO" id="GO:0004040">
    <property type="term" value="F:amidase activity"/>
    <property type="evidence" value="ECO:0007669"/>
    <property type="project" value="UniProtKB-EC"/>
</dbReference>
<reference evidence="3 4" key="1">
    <citation type="submission" date="2020-07" db="EMBL/GenBank/DDBJ databases">
        <title>Sequencing the genomes of 1000 actinobacteria strains.</title>
        <authorList>
            <person name="Klenk H.-P."/>
        </authorList>
    </citation>
    <scope>NUCLEOTIDE SEQUENCE [LARGE SCALE GENOMIC DNA]</scope>
    <source>
        <strain evidence="3 4">DSM 15475</strain>
    </source>
</reference>
<protein>
    <submittedName>
        <fullName evidence="3">Amidase</fullName>
        <ecNumber evidence="3">3.5.1.4</ecNumber>
    </submittedName>
</protein>
<sequence>MEDLLEHGAARLVELIVRGELSSVELTRAHLAQIEEVNPRLNAVVTLEPERALQEARAADARRSRGEPAGLLHGLPMTHKDTHDVAGMRTTQGSPLFADHVPEADDPLIARLRRAGVVSTGKTNVPEFAAGSHTFNDVFGATGNPYDTTRSAGGSSGGVAAAVASRIQPLGEGSDMGGSLRNPACWCNIVGFRPSHGLMPGASPGNVEAWLGRSGPMARTVEDIALFMRAVVAGTSDVPGTPFLPPEAFLLTGREPRARDLAGVRVGVTLDHGLDVPVEPAMREALQRAAAAFEELGAEVVESRHDFTGADEVFRVTRALDFAGALGALVSDHRERIKPEVIWNVEQGLALTVEQILDARRLLARLRAATRSCFEQVDLLLSPGAQLAPFDVSLRWPEEVDGRPMEDYLDWMRSASILSAVGIPTLALPAGFDAEGLPTGVQLSADHLRDPWLLQCGWAYERATGWSSVAPGILRS</sequence>
<keyword evidence="3" id="KW-0378">Hydrolase</keyword>
<name>A0A7Z0GK31_9MICC</name>
<dbReference type="InterPro" id="IPR036928">
    <property type="entry name" value="AS_sf"/>
</dbReference>
<keyword evidence="4" id="KW-1185">Reference proteome</keyword>
<organism evidence="3 4">
    <name type="scientific">Nesterenkonia xinjiangensis</name>
    <dbReference type="NCBI Taxonomy" id="225327"/>
    <lineage>
        <taxon>Bacteria</taxon>
        <taxon>Bacillati</taxon>
        <taxon>Actinomycetota</taxon>
        <taxon>Actinomycetes</taxon>
        <taxon>Micrococcales</taxon>
        <taxon>Micrococcaceae</taxon>
        <taxon>Nesterenkonia</taxon>
    </lineage>
</organism>